<dbReference type="Gene3D" id="3.40.50.2000">
    <property type="entry name" value="Glycogen Phosphorylase B"/>
    <property type="match status" value="2"/>
</dbReference>
<keyword evidence="4" id="KW-1185">Reference proteome</keyword>
<evidence type="ECO:0000259" key="1">
    <source>
        <dbReference type="Pfam" id="PF00534"/>
    </source>
</evidence>
<dbReference type="PANTHER" id="PTHR45947">
    <property type="entry name" value="SULFOQUINOVOSYL TRANSFERASE SQD2"/>
    <property type="match status" value="1"/>
</dbReference>
<dbReference type="AlphaFoldDB" id="A0A4R3J826"/>
<keyword evidence="3" id="KW-0808">Transferase</keyword>
<dbReference type="Pfam" id="PF13439">
    <property type="entry name" value="Glyco_transf_4"/>
    <property type="match status" value="1"/>
</dbReference>
<evidence type="ECO:0000313" key="3">
    <source>
        <dbReference type="EMBL" id="TCS60660.1"/>
    </source>
</evidence>
<dbReference type="Proteomes" id="UP000295304">
    <property type="component" value="Unassembled WGS sequence"/>
</dbReference>
<proteinExistence type="predicted"/>
<comment type="caution">
    <text evidence="3">The sequence shown here is derived from an EMBL/GenBank/DDBJ whole genome shotgun (WGS) entry which is preliminary data.</text>
</comment>
<dbReference type="InterPro" id="IPR001296">
    <property type="entry name" value="Glyco_trans_1"/>
</dbReference>
<feature type="domain" description="Glycosyltransferase subfamily 4-like N-terminal" evidence="2">
    <location>
        <begin position="40"/>
        <end position="195"/>
    </location>
</feature>
<dbReference type="GO" id="GO:0016758">
    <property type="term" value="F:hexosyltransferase activity"/>
    <property type="evidence" value="ECO:0007669"/>
    <property type="project" value="TreeGrafter"/>
</dbReference>
<dbReference type="InterPro" id="IPR050194">
    <property type="entry name" value="Glycosyltransferase_grp1"/>
</dbReference>
<feature type="domain" description="Glycosyl transferase family 1" evidence="1">
    <location>
        <begin position="214"/>
        <end position="374"/>
    </location>
</feature>
<accession>A0A4R3J826</accession>
<dbReference type="CDD" id="cd03819">
    <property type="entry name" value="GT4_WavL-like"/>
    <property type="match status" value="1"/>
</dbReference>
<reference evidence="3 4" key="1">
    <citation type="submission" date="2019-03" db="EMBL/GenBank/DDBJ databases">
        <title>Genomic Encyclopedia of Type Strains, Phase IV (KMG-IV): sequencing the most valuable type-strain genomes for metagenomic binning, comparative biology and taxonomic classification.</title>
        <authorList>
            <person name="Goeker M."/>
        </authorList>
    </citation>
    <scope>NUCLEOTIDE SEQUENCE [LARGE SCALE GENOMIC DNA]</scope>
    <source>
        <strain evidence="3 4">DSM 101688</strain>
    </source>
</reference>
<sequence length="408" mass="43960">MDREHQDSTITATAAKGDATPTRPLRYTVMQVLPAMGNEGGVERGTVEVADAIVKAGGRALVVSSGGPKEFDLKRVGARHVTLPVNSKNPFVMRANIARLEAVIKAEKVDIVHARSRAPAWSAYFAAKNCGARFVTTFHGTYSAGNWFKRRYNAIMTRGDRVIAISHFIAGHLRQLYGVAAAKVRIIHRGVDLDKFDPARVSAERVVQLAGRWRLDDGLPVIMLPGRLTRWKGQGVLIDAIAKLGRRDVRCVLVGSDAGRGQYRKELETLIRRNDLGGVVRIVDHCADMPAAYMLADVVVSASTDPEAFGRVVAEAQALGRPVVAPDHGGAREIILSGDTGWLVAPGDADALAEGLKKALALGDPDRAEMAARAIARVHAHFSKAAMCAKTLDVYDELMGRAPGGDER</sequence>
<dbReference type="PANTHER" id="PTHR45947:SF3">
    <property type="entry name" value="SULFOQUINOVOSYL TRANSFERASE SQD2"/>
    <property type="match status" value="1"/>
</dbReference>
<dbReference type="EMBL" id="SLZW01000010">
    <property type="protein sequence ID" value="TCS60660.1"/>
    <property type="molecule type" value="Genomic_DNA"/>
</dbReference>
<gene>
    <name evidence="3" type="ORF">EDD55_110136</name>
</gene>
<dbReference type="SUPFAM" id="SSF53756">
    <property type="entry name" value="UDP-Glycosyltransferase/glycogen phosphorylase"/>
    <property type="match status" value="1"/>
</dbReference>
<dbReference type="InterPro" id="IPR028098">
    <property type="entry name" value="Glyco_trans_4-like_N"/>
</dbReference>
<evidence type="ECO:0000313" key="4">
    <source>
        <dbReference type="Proteomes" id="UP000295304"/>
    </source>
</evidence>
<dbReference type="RefSeq" id="WP_132939962.1">
    <property type="nucleotide sequence ID" value="NZ_CP119676.1"/>
</dbReference>
<organism evidence="3 4">
    <name type="scientific">Varunaivibrio sulfuroxidans</name>
    <dbReference type="NCBI Taxonomy" id="1773489"/>
    <lineage>
        <taxon>Bacteria</taxon>
        <taxon>Pseudomonadati</taxon>
        <taxon>Pseudomonadota</taxon>
        <taxon>Alphaproteobacteria</taxon>
        <taxon>Rhodospirillales</taxon>
        <taxon>Magnetovibrionaceae</taxon>
        <taxon>Varunaivibrio</taxon>
    </lineage>
</organism>
<name>A0A4R3J826_9PROT</name>
<protein>
    <submittedName>
        <fullName evidence="3">Glycosyltransferase involved in cell wall biosynthesis</fullName>
    </submittedName>
</protein>
<evidence type="ECO:0000259" key="2">
    <source>
        <dbReference type="Pfam" id="PF13439"/>
    </source>
</evidence>
<dbReference type="Pfam" id="PF00534">
    <property type="entry name" value="Glycos_transf_1"/>
    <property type="match status" value="1"/>
</dbReference>
<dbReference type="OrthoDB" id="5147801at2"/>